<dbReference type="InterPro" id="IPR024195">
    <property type="entry name" value="NUDIX_hydrolase_YfcD_pred"/>
</dbReference>
<keyword evidence="3 6" id="KW-0479">Metal-binding</keyword>
<dbReference type="AlphaFoldDB" id="A0A2V4NSF5"/>
<organism evidence="8 9">
    <name type="scientific">Streptomyces tateyamensis</name>
    <dbReference type="NCBI Taxonomy" id="565073"/>
    <lineage>
        <taxon>Bacteria</taxon>
        <taxon>Bacillati</taxon>
        <taxon>Actinomycetota</taxon>
        <taxon>Actinomycetes</taxon>
        <taxon>Kitasatosporales</taxon>
        <taxon>Streptomycetaceae</taxon>
        <taxon>Streptomyces</taxon>
    </lineage>
</organism>
<evidence type="ECO:0000256" key="1">
    <source>
        <dbReference type="ARBA" id="ARBA00001946"/>
    </source>
</evidence>
<dbReference type="GO" id="GO:0016817">
    <property type="term" value="F:hydrolase activity, acting on acid anhydrides"/>
    <property type="evidence" value="ECO:0007669"/>
    <property type="project" value="InterPro"/>
</dbReference>
<dbReference type="Gene3D" id="3.90.79.10">
    <property type="entry name" value="Nucleoside Triphosphate Pyrophosphohydrolase"/>
    <property type="match status" value="1"/>
</dbReference>
<dbReference type="EMBL" id="PYBW01000021">
    <property type="protein sequence ID" value="PYC85830.1"/>
    <property type="molecule type" value="Genomic_DNA"/>
</dbReference>
<dbReference type="Proteomes" id="UP000248039">
    <property type="component" value="Unassembled WGS sequence"/>
</dbReference>
<keyword evidence="5 6" id="KW-0460">Magnesium</keyword>
<protein>
    <submittedName>
        <fullName evidence="8">NUDIX hydrolase</fullName>
    </submittedName>
</protein>
<keyword evidence="9" id="KW-1185">Reference proteome</keyword>
<dbReference type="InterPro" id="IPR015797">
    <property type="entry name" value="NUDIX_hydrolase-like_dom_sf"/>
</dbReference>
<keyword evidence="4 8" id="KW-0378">Hydrolase</keyword>
<dbReference type="OrthoDB" id="67499at2"/>
<feature type="binding site" evidence="6">
    <location>
        <position position="85"/>
    </location>
    <ligand>
        <name>Mg(2+)</name>
        <dbReference type="ChEBI" id="CHEBI:18420"/>
    </ligand>
</feature>
<name>A0A2V4NSF5_9ACTN</name>
<dbReference type="CDD" id="cd04697">
    <property type="entry name" value="NUDIX_Hydrolase"/>
    <property type="match status" value="1"/>
</dbReference>
<evidence type="ECO:0000256" key="3">
    <source>
        <dbReference type="ARBA" id="ARBA00022723"/>
    </source>
</evidence>
<dbReference type="PROSITE" id="PS00893">
    <property type="entry name" value="NUDIX_BOX"/>
    <property type="match status" value="1"/>
</dbReference>
<sequence length="168" mass="19066">MIEPEDEVLDVVDEQDRVVGTAPRGEVYRRKLTHRCAMVLVRDAQQRIFVHRRAAAKSFAPGTYDVFVGGVLGTGESYAEAAVREAEEELGVAGISTEPLFRFLYRHEDGSAWFCDVHQARWTGPVAPQQSEIDWHDWLTEDQIAARLTEWPFVPDGLAAWHRYLAAR</sequence>
<dbReference type="Pfam" id="PF00293">
    <property type="entry name" value="NUDIX"/>
    <property type="match status" value="1"/>
</dbReference>
<dbReference type="InterPro" id="IPR000086">
    <property type="entry name" value="NUDIX_hydrolase_dom"/>
</dbReference>
<dbReference type="SUPFAM" id="SSF55811">
    <property type="entry name" value="Nudix"/>
    <property type="match status" value="1"/>
</dbReference>
<dbReference type="RefSeq" id="WP_110666529.1">
    <property type="nucleotide sequence ID" value="NZ_PYBW01000021.1"/>
</dbReference>
<evidence type="ECO:0000256" key="5">
    <source>
        <dbReference type="ARBA" id="ARBA00022842"/>
    </source>
</evidence>
<comment type="caution">
    <text evidence="8">The sequence shown here is derived from an EMBL/GenBank/DDBJ whole genome shotgun (WGS) entry which is preliminary data.</text>
</comment>
<comment type="cofactor">
    <cofactor evidence="1">
        <name>Mg(2+)</name>
        <dbReference type="ChEBI" id="CHEBI:18420"/>
    </cofactor>
</comment>
<evidence type="ECO:0000313" key="9">
    <source>
        <dbReference type="Proteomes" id="UP000248039"/>
    </source>
</evidence>
<proteinExistence type="inferred from homology"/>
<evidence type="ECO:0000256" key="6">
    <source>
        <dbReference type="PIRSR" id="PIRSR017340-1"/>
    </source>
</evidence>
<evidence type="ECO:0000256" key="4">
    <source>
        <dbReference type="ARBA" id="ARBA00022801"/>
    </source>
</evidence>
<evidence type="ECO:0000259" key="7">
    <source>
        <dbReference type="PROSITE" id="PS51462"/>
    </source>
</evidence>
<comment type="similarity">
    <text evidence="2">Belongs to the Nudix hydrolase family.</text>
</comment>
<gene>
    <name evidence="8" type="ORF">C7C46_06140</name>
</gene>
<dbReference type="PANTHER" id="PTHR10885">
    <property type="entry name" value="ISOPENTENYL-DIPHOSPHATE DELTA-ISOMERASE"/>
    <property type="match status" value="1"/>
</dbReference>
<dbReference type="PIRSF" id="PIRSF017340">
    <property type="entry name" value="Nudix_hydro"/>
    <property type="match status" value="1"/>
</dbReference>
<evidence type="ECO:0000313" key="8">
    <source>
        <dbReference type="EMBL" id="PYC85830.1"/>
    </source>
</evidence>
<dbReference type="GO" id="GO:0046872">
    <property type="term" value="F:metal ion binding"/>
    <property type="evidence" value="ECO:0007669"/>
    <property type="project" value="UniProtKB-KW"/>
</dbReference>
<accession>A0A2V4NSF5</accession>
<feature type="binding site" evidence="6">
    <location>
        <position position="89"/>
    </location>
    <ligand>
        <name>Mg(2+)</name>
        <dbReference type="ChEBI" id="CHEBI:18420"/>
    </ligand>
</feature>
<dbReference type="PROSITE" id="PS51462">
    <property type="entry name" value="NUDIX"/>
    <property type="match status" value="1"/>
</dbReference>
<evidence type="ECO:0000256" key="2">
    <source>
        <dbReference type="ARBA" id="ARBA00005582"/>
    </source>
</evidence>
<dbReference type="InterPro" id="IPR020084">
    <property type="entry name" value="NUDIX_hydrolase_CS"/>
</dbReference>
<reference evidence="8 9" key="1">
    <citation type="submission" date="2018-03" db="EMBL/GenBank/DDBJ databases">
        <title>Bioinformatic expansion and discovery of thiopeptide antibiotics.</title>
        <authorList>
            <person name="Schwalen C.J."/>
            <person name="Hudson G.A."/>
            <person name="Mitchell D.A."/>
        </authorList>
    </citation>
    <scope>NUCLEOTIDE SEQUENCE [LARGE SCALE GENOMIC DNA]</scope>
    <source>
        <strain evidence="8 9">ATCC 21389</strain>
    </source>
</reference>
<feature type="domain" description="Nudix hydrolase" evidence="7">
    <location>
        <begin position="32"/>
        <end position="161"/>
    </location>
</feature>
<dbReference type="PANTHER" id="PTHR10885:SF0">
    <property type="entry name" value="ISOPENTENYL-DIPHOSPHATE DELTA-ISOMERASE"/>
    <property type="match status" value="1"/>
</dbReference>